<feature type="compositionally biased region" description="Basic and acidic residues" evidence="4">
    <location>
        <begin position="1431"/>
        <end position="1443"/>
    </location>
</feature>
<dbReference type="GO" id="GO:0006508">
    <property type="term" value="P:proteolysis"/>
    <property type="evidence" value="ECO:0007669"/>
    <property type="project" value="UniProtKB-KW"/>
</dbReference>
<evidence type="ECO:0000313" key="6">
    <source>
        <dbReference type="EMBL" id="KAF9779588.1"/>
    </source>
</evidence>
<accession>A0A9P6L291</accession>
<keyword evidence="7" id="KW-1185">Reference proteome</keyword>
<evidence type="ECO:0000313" key="7">
    <source>
        <dbReference type="Proteomes" id="UP000736335"/>
    </source>
</evidence>
<evidence type="ECO:0000256" key="2">
    <source>
        <dbReference type="ARBA" id="ARBA00022670"/>
    </source>
</evidence>
<dbReference type="Pfam" id="PF02902">
    <property type="entry name" value="Peptidase_C48"/>
    <property type="match status" value="1"/>
</dbReference>
<feature type="compositionally biased region" description="Basic and acidic residues" evidence="4">
    <location>
        <begin position="507"/>
        <end position="528"/>
    </location>
</feature>
<proteinExistence type="inferred from homology"/>
<dbReference type="OrthoDB" id="73076at2759"/>
<evidence type="ECO:0000256" key="1">
    <source>
        <dbReference type="ARBA" id="ARBA00005234"/>
    </source>
</evidence>
<feature type="domain" description="Ubiquitin-like protease family profile" evidence="5">
    <location>
        <begin position="148"/>
        <end position="352"/>
    </location>
</feature>
<protein>
    <recommendedName>
        <fullName evidence="5">Ubiquitin-like protease family profile domain-containing protein</fullName>
    </recommendedName>
</protein>
<organism evidence="6 7">
    <name type="scientific">Thelephora terrestris</name>
    <dbReference type="NCBI Taxonomy" id="56493"/>
    <lineage>
        <taxon>Eukaryota</taxon>
        <taxon>Fungi</taxon>
        <taxon>Dikarya</taxon>
        <taxon>Basidiomycota</taxon>
        <taxon>Agaricomycotina</taxon>
        <taxon>Agaricomycetes</taxon>
        <taxon>Thelephorales</taxon>
        <taxon>Thelephoraceae</taxon>
        <taxon>Thelephora</taxon>
    </lineage>
</organism>
<dbReference type="EMBL" id="WIUZ02000019">
    <property type="protein sequence ID" value="KAF9779588.1"/>
    <property type="molecule type" value="Genomic_DNA"/>
</dbReference>
<reference evidence="6" key="1">
    <citation type="journal article" date="2020" name="Nat. Commun.">
        <title>Large-scale genome sequencing of mycorrhizal fungi provides insights into the early evolution of symbiotic traits.</title>
        <authorList>
            <person name="Miyauchi S."/>
            <person name="Kiss E."/>
            <person name="Kuo A."/>
            <person name="Drula E."/>
            <person name="Kohler A."/>
            <person name="Sanchez-Garcia M."/>
            <person name="Morin E."/>
            <person name="Andreopoulos B."/>
            <person name="Barry K.W."/>
            <person name="Bonito G."/>
            <person name="Buee M."/>
            <person name="Carver A."/>
            <person name="Chen C."/>
            <person name="Cichocki N."/>
            <person name="Clum A."/>
            <person name="Culley D."/>
            <person name="Crous P.W."/>
            <person name="Fauchery L."/>
            <person name="Girlanda M."/>
            <person name="Hayes R.D."/>
            <person name="Keri Z."/>
            <person name="LaButti K."/>
            <person name="Lipzen A."/>
            <person name="Lombard V."/>
            <person name="Magnuson J."/>
            <person name="Maillard F."/>
            <person name="Murat C."/>
            <person name="Nolan M."/>
            <person name="Ohm R.A."/>
            <person name="Pangilinan J."/>
            <person name="Pereira M.F."/>
            <person name="Perotto S."/>
            <person name="Peter M."/>
            <person name="Pfister S."/>
            <person name="Riley R."/>
            <person name="Sitrit Y."/>
            <person name="Stielow J.B."/>
            <person name="Szollosi G."/>
            <person name="Zifcakova L."/>
            <person name="Stursova M."/>
            <person name="Spatafora J.W."/>
            <person name="Tedersoo L."/>
            <person name="Vaario L.M."/>
            <person name="Yamada A."/>
            <person name="Yan M."/>
            <person name="Wang P."/>
            <person name="Xu J."/>
            <person name="Bruns T."/>
            <person name="Baldrian P."/>
            <person name="Vilgalys R."/>
            <person name="Dunand C."/>
            <person name="Henrissat B."/>
            <person name="Grigoriev I.V."/>
            <person name="Hibbett D."/>
            <person name="Nagy L.G."/>
            <person name="Martin F.M."/>
        </authorList>
    </citation>
    <scope>NUCLEOTIDE SEQUENCE</scope>
    <source>
        <strain evidence="6">UH-Tt-Lm1</strain>
    </source>
</reference>
<feature type="compositionally biased region" description="Basic and acidic residues" evidence="4">
    <location>
        <begin position="555"/>
        <end position="564"/>
    </location>
</feature>
<dbReference type="InterPro" id="IPR038765">
    <property type="entry name" value="Papain-like_cys_pep_sf"/>
</dbReference>
<dbReference type="GO" id="GO:0019783">
    <property type="term" value="F:ubiquitin-like protein peptidase activity"/>
    <property type="evidence" value="ECO:0007669"/>
    <property type="project" value="UniProtKB-ARBA"/>
</dbReference>
<evidence type="ECO:0000259" key="5">
    <source>
        <dbReference type="PROSITE" id="PS50600"/>
    </source>
</evidence>
<feature type="region of interest" description="Disordered" evidence="4">
    <location>
        <begin position="1402"/>
        <end position="1444"/>
    </location>
</feature>
<dbReference type="InterPro" id="IPR003653">
    <property type="entry name" value="Peptidase_C48_C"/>
</dbReference>
<dbReference type="Proteomes" id="UP000736335">
    <property type="component" value="Unassembled WGS sequence"/>
</dbReference>
<comment type="similarity">
    <text evidence="1">Belongs to the peptidase C48 family.</text>
</comment>
<keyword evidence="2" id="KW-0645">Protease</keyword>
<name>A0A9P6L291_9AGAM</name>
<dbReference type="GO" id="GO:0008234">
    <property type="term" value="F:cysteine-type peptidase activity"/>
    <property type="evidence" value="ECO:0007669"/>
    <property type="project" value="InterPro"/>
</dbReference>
<evidence type="ECO:0000256" key="4">
    <source>
        <dbReference type="SAM" id="MobiDB-lite"/>
    </source>
</evidence>
<sequence length="1588" mass="177443">MDEPIEIDADPQNGLDALLQAVFSNETEVPGKILCHIPSASISISSLLKNSLPTLLNPSTVNLQPAESCTTKLPTCWDVDKLLKALIPPRRWLSDLEITLKKKWPGVTSVQHPTISSLYFPLWVGNFWWALVEAVEQKDEWSKAARWISHQRQDAKIYEAKDLMERVPWGTKIWALTGADSLSFVGVLAQLLSTEWLRERHLDTLASYFNFYVSKDKKVAGECWIGDVYLSVCVKRVYRASKAVIHADRDLSSYGEKIAPHGYKRLLFPANLNNNHWIVFSVDLVKNQFCYGDSFGDRNPNAELQQIRRGLTNWLSVVFGVSFADLGNALPIGQQEDGHSCGICVINAIEHAIFNVPLFTDENRYRLRVQYFVEAVKYLLENVGISVMISPAPASNSDAEPTNPGTQRTGEAIELMAGDEEGRGESEDDIVVRGQNEEGDDADPHDFAVEQVAGEASPRSPTLSRWLSDAVCPPSSDFEVEMTDADDQVVGGDVGAGLDMSGTAGVDRLKQSRKKVEERDDGGGTERKLVRKQKKRETESDDESGDDGALSRSAEASRKLKEDLRSGTFAVDEGKRKRFEGKCRAVDGHAMFRYKKSWQVRHSKCSKWVKMREPYDMVRFGDHVKGCKRTGEKFRDGAIDSFFKPRDAKETGTMRMAQPSVRMQIVTGAHAKLTETLIKQSSPSFSFVSKERPCFGLRKAQDERIETYISRVTSEGAGSHSETYLTETYFGKGTQYRELDADSKYSVAAAQVHSEKWKISHRLGAVFSANCQRSIVVTDEVQSLVCDQCLGLFRLNAFKKALRTKPPPLEKLKFTPHRHRTAATSLGMNLAKIEGVSDLLEKDSKHSVWVQFGIGVINGKFQDNKVFLGLIEAMVGKSDQQERKVGNQNFRYTKEVVDFSQLIMTISPQSCNFRRFAIYSDDRILRSQSHKFPRTICSECFARARDYVDSVEYAGPVALGCDDTKLHPSLQVYWDTALETHVLVGTTSAEVIKVGNPEELEQLLLEYKDQVATKTDNVLSKLRLWCIVIPLIGIPSMIVAAEAIPNDLSASDSYTKSLAVIEGLMSHGVNLVSYATDGVQVERNVQDLLASKAIRTISYKVPDPEGTVHTISLPIFGDSPVVMVQDSKHALKTMRNNLFSGARALVLGNHLAMYSYARDLAFTEIHGHPLYHRDVEKMDRQDDNAATRLFSAATLDFVRENHPDRLGFAVYLFVMGEVVDAYQSRSIGHHERLRMVFRCRYFTRLWRRFLQAGKYSRMKYYISREADDILEKLVDGLLGLIYVYRDQFQGRYPLLPWLHSTEICEHVFAECRKLIKDFTHLNFLFMNVRLQTLLRASLALARGTDPKSRANGYSHAYLDPETARVESLAVFPNDEEIEIMAGQAWDEAASLLSLVGIESGDIESTESESRGSNDAVPNVANSTREQGFPEESDHGVEGSHNEDSDAAQLQRFIGLQATEDWGKVDESSRDKMHVLTCAAMALEMGDMHALTESNTEADERILWRADAAAIRDAQSTVTDTAARGCGSGTGLERSARWRSAPGAMNSSEVSELKGNSANAEVAAKDRVKAVSNLNRHRLSHPVLNALLA</sequence>
<dbReference type="SUPFAM" id="SSF54001">
    <property type="entry name" value="Cysteine proteinases"/>
    <property type="match status" value="1"/>
</dbReference>
<comment type="caution">
    <text evidence="6">The sequence shown here is derived from an EMBL/GenBank/DDBJ whole genome shotgun (WGS) entry which is preliminary data.</text>
</comment>
<evidence type="ECO:0000256" key="3">
    <source>
        <dbReference type="ARBA" id="ARBA00022801"/>
    </source>
</evidence>
<keyword evidence="3" id="KW-0378">Hydrolase</keyword>
<dbReference type="PROSITE" id="PS50600">
    <property type="entry name" value="ULP_PROTEASE"/>
    <property type="match status" value="1"/>
</dbReference>
<gene>
    <name evidence="6" type="ORF">BJ322DRAFT_1167867</name>
</gene>
<feature type="region of interest" description="Disordered" evidence="4">
    <location>
        <begin position="489"/>
        <end position="564"/>
    </location>
</feature>
<reference evidence="6" key="2">
    <citation type="submission" date="2020-11" db="EMBL/GenBank/DDBJ databases">
        <authorList>
            <consortium name="DOE Joint Genome Institute"/>
            <person name="Kuo A."/>
            <person name="Miyauchi S."/>
            <person name="Kiss E."/>
            <person name="Drula E."/>
            <person name="Kohler A."/>
            <person name="Sanchez-Garcia M."/>
            <person name="Andreopoulos B."/>
            <person name="Barry K.W."/>
            <person name="Bonito G."/>
            <person name="Buee M."/>
            <person name="Carver A."/>
            <person name="Chen C."/>
            <person name="Cichocki N."/>
            <person name="Clum A."/>
            <person name="Culley D."/>
            <person name="Crous P.W."/>
            <person name="Fauchery L."/>
            <person name="Girlanda M."/>
            <person name="Hayes R."/>
            <person name="Keri Z."/>
            <person name="Labutti K."/>
            <person name="Lipzen A."/>
            <person name="Lombard V."/>
            <person name="Magnuson J."/>
            <person name="Maillard F."/>
            <person name="Morin E."/>
            <person name="Murat C."/>
            <person name="Nolan M."/>
            <person name="Ohm R."/>
            <person name="Pangilinan J."/>
            <person name="Pereira M."/>
            <person name="Perotto S."/>
            <person name="Peter M."/>
            <person name="Riley R."/>
            <person name="Sitrit Y."/>
            <person name="Stielow B."/>
            <person name="Szollosi G."/>
            <person name="Zifcakova L."/>
            <person name="Stursova M."/>
            <person name="Spatafora J.W."/>
            <person name="Tedersoo L."/>
            <person name="Vaario L.-M."/>
            <person name="Yamada A."/>
            <person name="Yan M."/>
            <person name="Wang P."/>
            <person name="Xu J."/>
            <person name="Bruns T."/>
            <person name="Baldrian P."/>
            <person name="Vilgalys R."/>
            <person name="Henrissat B."/>
            <person name="Grigoriev I.V."/>
            <person name="Hibbett D."/>
            <person name="Nagy L.G."/>
            <person name="Martin F.M."/>
        </authorList>
    </citation>
    <scope>NUCLEOTIDE SEQUENCE</scope>
    <source>
        <strain evidence="6">UH-Tt-Lm1</strain>
    </source>
</reference>
<dbReference type="Gene3D" id="3.40.395.10">
    <property type="entry name" value="Adenoviral Proteinase, Chain A"/>
    <property type="match status" value="1"/>
</dbReference>